<dbReference type="AlphaFoldDB" id="A0AAU8N7N5"/>
<name>A0AAU8N7N5_9BACL</name>
<dbReference type="RefSeq" id="WP_342554226.1">
    <property type="nucleotide sequence ID" value="NZ_CP159992.1"/>
</dbReference>
<sequence length="73" mass="8506">MKINNDLWQQVAFRWVQQMSAEQQKLIEQSAAESATLVLQELEIKGTSDTIRNARDEVLFLISQDYDDDDDFI</sequence>
<organism evidence="1">
    <name type="scientific">Paenibacillus sp. AN1007</name>
    <dbReference type="NCBI Taxonomy" id="3151385"/>
    <lineage>
        <taxon>Bacteria</taxon>
        <taxon>Bacillati</taxon>
        <taxon>Bacillota</taxon>
        <taxon>Bacilli</taxon>
        <taxon>Bacillales</taxon>
        <taxon>Paenibacillaceae</taxon>
        <taxon>Paenibacillus</taxon>
    </lineage>
</organism>
<evidence type="ECO:0000313" key="1">
    <source>
        <dbReference type="EMBL" id="XCP93883.1"/>
    </source>
</evidence>
<protein>
    <submittedName>
        <fullName evidence="1">Uncharacterized protein</fullName>
    </submittedName>
</protein>
<accession>A0AAU8N7N5</accession>
<dbReference type="EMBL" id="CP159992">
    <property type="protein sequence ID" value="XCP93883.1"/>
    <property type="molecule type" value="Genomic_DNA"/>
</dbReference>
<proteinExistence type="predicted"/>
<reference evidence="1" key="1">
    <citation type="submission" date="2024-05" db="EMBL/GenBank/DDBJ databases">
        <title>Draft genome assemblies of 36 bacteria isolated from hibernating arctic ground squirrels.</title>
        <authorList>
            <person name="McKee H."/>
            <person name="Mullen L."/>
            <person name="Drown D.M."/>
            <person name="Duddleston K.N."/>
        </authorList>
    </citation>
    <scope>NUCLEOTIDE SEQUENCE</scope>
    <source>
        <strain evidence="1">AN1007</strain>
    </source>
</reference>
<gene>
    <name evidence="1" type="ORF">ABXS70_22215</name>
</gene>